<evidence type="ECO:0000256" key="1">
    <source>
        <dbReference type="ARBA" id="ARBA00004196"/>
    </source>
</evidence>
<dbReference type="Gene3D" id="3.40.30.10">
    <property type="entry name" value="Glutaredoxin"/>
    <property type="match status" value="1"/>
</dbReference>
<proteinExistence type="predicted"/>
<dbReference type="CDD" id="cd02966">
    <property type="entry name" value="TlpA_like_family"/>
    <property type="match status" value="1"/>
</dbReference>
<dbReference type="GO" id="GO:0030313">
    <property type="term" value="C:cell envelope"/>
    <property type="evidence" value="ECO:0007669"/>
    <property type="project" value="UniProtKB-SubCell"/>
</dbReference>
<keyword evidence="2" id="KW-0201">Cytochrome c-type biogenesis</keyword>
<name>A0AAE3SGM3_9BACT</name>
<dbReference type="SUPFAM" id="SSF52833">
    <property type="entry name" value="Thioredoxin-like"/>
    <property type="match status" value="1"/>
</dbReference>
<dbReference type="InterPro" id="IPR050553">
    <property type="entry name" value="Thioredoxin_ResA/DsbE_sf"/>
</dbReference>
<dbReference type="InterPro" id="IPR036249">
    <property type="entry name" value="Thioredoxin-like_sf"/>
</dbReference>
<evidence type="ECO:0000259" key="4">
    <source>
        <dbReference type="PROSITE" id="PS51352"/>
    </source>
</evidence>
<evidence type="ECO:0000256" key="3">
    <source>
        <dbReference type="ARBA" id="ARBA00023284"/>
    </source>
</evidence>
<dbReference type="Pfam" id="PF08534">
    <property type="entry name" value="Redoxin"/>
    <property type="match status" value="1"/>
</dbReference>
<protein>
    <submittedName>
        <fullName evidence="5">TlpA family protein disulfide reductase</fullName>
    </submittedName>
</protein>
<accession>A0AAE3SGM3</accession>
<evidence type="ECO:0000313" key="6">
    <source>
        <dbReference type="Proteomes" id="UP001209229"/>
    </source>
</evidence>
<dbReference type="PANTHER" id="PTHR42852">
    <property type="entry name" value="THIOL:DISULFIDE INTERCHANGE PROTEIN DSBE"/>
    <property type="match status" value="1"/>
</dbReference>
<dbReference type="EMBL" id="JAPDPJ010000029">
    <property type="protein sequence ID" value="MCW3787443.1"/>
    <property type="molecule type" value="Genomic_DNA"/>
</dbReference>
<gene>
    <name evidence="5" type="ORF">OM075_13265</name>
</gene>
<dbReference type="PANTHER" id="PTHR42852:SF13">
    <property type="entry name" value="PROTEIN DIPZ"/>
    <property type="match status" value="1"/>
</dbReference>
<dbReference type="PROSITE" id="PS00194">
    <property type="entry name" value="THIOREDOXIN_1"/>
    <property type="match status" value="1"/>
</dbReference>
<keyword evidence="6" id="KW-1185">Reference proteome</keyword>
<evidence type="ECO:0000313" key="5">
    <source>
        <dbReference type="EMBL" id="MCW3787443.1"/>
    </source>
</evidence>
<dbReference type="PROSITE" id="PS51352">
    <property type="entry name" value="THIOREDOXIN_2"/>
    <property type="match status" value="1"/>
</dbReference>
<dbReference type="GO" id="GO:0016491">
    <property type="term" value="F:oxidoreductase activity"/>
    <property type="evidence" value="ECO:0007669"/>
    <property type="project" value="InterPro"/>
</dbReference>
<dbReference type="RefSeq" id="WP_301191008.1">
    <property type="nucleotide sequence ID" value="NZ_JAPDPJ010000029.1"/>
</dbReference>
<sequence>MYNKVILIFLMIVLPLNMFSQEEEQIDYEAFDITKVGQQVPDFSFETIDGKSFEMSQLKGKTVLLVFFATWCGPCMKELPRIQEEIYNKYHSDQFMVIAFGRNHSMDEIKKFNEAKGFSFLLAPDPDRNIYSKFFEQYIPRNVLVDKTGKIVYQRTGYDEEDAKQLKGLIAKELN</sequence>
<dbReference type="GO" id="GO:0017004">
    <property type="term" value="P:cytochrome complex assembly"/>
    <property type="evidence" value="ECO:0007669"/>
    <property type="project" value="UniProtKB-KW"/>
</dbReference>
<comment type="caution">
    <text evidence="5">The sequence shown here is derived from an EMBL/GenBank/DDBJ whole genome shotgun (WGS) entry which is preliminary data.</text>
</comment>
<dbReference type="InterPro" id="IPR013740">
    <property type="entry name" value="Redoxin"/>
</dbReference>
<keyword evidence="3" id="KW-0676">Redox-active center</keyword>
<evidence type="ECO:0000256" key="2">
    <source>
        <dbReference type="ARBA" id="ARBA00022748"/>
    </source>
</evidence>
<dbReference type="AlphaFoldDB" id="A0AAE3SGM3"/>
<comment type="subcellular location">
    <subcellularLocation>
        <location evidence="1">Cell envelope</location>
    </subcellularLocation>
</comment>
<dbReference type="InterPro" id="IPR017937">
    <property type="entry name" value="Thioredoxin_CS"/>
</dbReference>
<organism evidence="5 6">
    <name type="scientific">Plebeiibacterium sediminum</name>
    <dbReference type="NCBI Taxonomy" id="2992112"/>
    <lineage>
        <taxon>Bacteria</taxon>
        <taxon>Pseudomonadati</taxon>
        <taxon>Bacteroidota</taxon>
        <taxon>Bacteroidia</taxon>
        <taxon>Marinilabiliales</taxon>
        <taxon>Marinilabiliaceae</taxon>
        <taxon>Plebeiibacterium</taxon>
    </lineage>
</organism>
<feature type="domain" description="Thioredoxin" evidence="4">
    <location>
        <begin position="34"/>
        <end position="175"/>
    </location>
</feature>
<dbReference type="InterPro" id="IPR013766">
    <property type="entry name" value="Thioredoxin_domain"/>
</dbReference>
<reference evidence="5" key="1">
    <citation type="submission" date="2022-10" db="EMBL/GenBank/DDBJ databases">
        <authorList>
            <person name="Yu W.X."/>
        </authorList>
    </citation>
    <scope>NUCLEOTIDE SEQUENCE</scope>
    <source>
        <strain evidence="5">AAT</strain>
    </source>
</reference>
<dbReference type="Proteomes" id="UP001209229">
    <property type="component" value="Unassembled WGS sequence"/>
</dbReference>